<dbReference type="PANTHER" id="PTHR37042:SF4">
    <property type="entry name" value="OUTER MEMBRANE PROTEIN RV1973"/>
    <property type="match status" value="1"/>
</dbReference>
<organism evidence="3 4">
    <name type="scientific">Mycolicibacterium cyprinidarum</name>
    <dbReference type="NCBI Taxonomy" id="2860311"/>
    <lineage>
        <taxon>Bacteria</taxon>
        <taxon>Bacillati</taxon>
        <taxon>Actinomycetota</taxon>
        <taxon>Actinomycetes</taxon>
        <taxon>Mycobacteriales</taxon>
        <taxon>Mycobacteriaceae</taxon>
        <taxon>Mycolicibacterium</taxon>
    </lineage>
</organism>
<name>A0ABQ4VGG6_9MYCO</name>
<accession>A0ABQ4VGG6</accession>
<comment type="subcellular location">
    <subcellularLocation>
        <location evidence="1">Membrane</location>
    </subcellularLocation>
</comment>
<keyword evidence="2" id="KW-0472">Membrane</keyword>
<protein>
    <recommendedName>
        <fullName evidence="5">Twin-arginine translocation pathway signal</fullName>
    </recommendedName>
</protein>
<proteinExistence type="predicted"/>
<evidence type="ECO:0000313" key="3">
    <source>
        <dbReference type="EMBL" id="GJF17813.1"/>
    </source>
</evidence>
<evidence type="ECO:0000256" key="1">
    <source>
        <dbReference type="ARBA" id="ARBA00004370"/>
    </source>
</evidence>
<reference evidence="3 4" key="1">
    <citation type="submission" date="2021-08" db="EMBL/GenBank/DDBJ databases">
        <title>Draft genome sequence of Mycolicibacterium sp. NGTWS1702 strain.</title>
        <authorList>
            <person name="Matsumoto M."/>
            <person name="Tang B.C.C."/>
            <person name="Machida Y."/>
            <person name="Matoyama H."/>
            <person name="Kishihara T."/>
            <person name="Sato S."/>
            <person name="Kondo I."/>
            <person name="Sano M."/>
            <person name="Kato G."/>
        </authorList>
    </citation>
    <scope>NUCLEOTIDE SEQUENCE [LARGE SCALE GENOMIC DNA]</scope>
    <source>
        <strain evidence="3 4">NGTWSNA01</strain>
    </source>
</reference>
<gene>
    <name evidence="3" type="ORF">NGTWS1702_24810</name>
</gene>
<dbReference type="EMBL" id="BPRH01002599">
    <property type="protein sequence ID" value="GJF17813.1"/>
    <property type="molecule type" value="Genomic_DNA"/>
</dbReference>
<dbReference type="Proteomes" id="UP001060504">
    <property type="component" value="Unassembled WGS sequence"/>
</dbReference>
<evidence type="ECO:0000256" key="2">
    <source>
        <dbReference type="ARBA" id="ARBA00023136"/>
    </source>
</evidence>
<comment type="caution">
    <text evidence="3">The sequence shown here is derived from an EMBL/GenBank/DDBJ whole genome shotgun (WGS) entry which is preliminary data.</text>
</comment>
<evidence type="ECO:0008006" key="5">
    <source>
        <dbReference type="Google" id="ProtNLM"/>
    </source>
</evidence>
<sequence>MISRRALWWMLVVVLTVAVAGAASFGTWQLVRPIPADSTQLRQTVIDIAKSSTVKLLSYTPQNVDSLRTDAVAVTTGAFRDSYSDLVNDVVIPGAKEKNITAVAQVPALAVESLTADTAVLIVFVNQTVTVGSEAPTDTASSVRERLRNVDGAWLIEAFDPL</sequence>
<keyword evidence="4" id="KW-1185">Reference proteome</keyword>
<evidence type="ECO:0000313" key="4">
    <source>
        <dbReference type="Proteomes" id="UP001060504"/>
    </source>
</evidence>
<dbReference type="PANTHER" id="PTHR37042">
    <property type="entry name" value="OUTER MEMBRANE PROTEIN RV1973"/>
    <property type="match status" value="1"/>
</dbReference>